<dbReference type="Proteomes" id="UP001313282">
    <property type="component" value="Unassembled WGS sequence"/>
</dbReference>
<comment type="caution">
    <text evidence="1">The sequence shown here is derived from an EMBL/GenBank/DDBJ whole genome shotgun (WGS) entry which is preliminary data.</text>
</comment>
<dbReference type="GO" id="GO:0005758">
    <property type="term" value="C:mitochondrial intermembrane space"/>
    <property type="evidence" value="ECO:0007669"/>
    <property type="project" value="InterPro"/>
</dbReference>
<gene>
    <name evidence="1" type="ORF">TWF718_005557</name>
</gene>
<dbReference type="AlphaFoldDB" id="A0AAN8MZ49"/>
<dbReference type="PANTHER" id="PTHR13639:SF2">
    <property type="entry name" value="CYTOCHROME C OXIDASE ASSEMBLY FACTOR 4 HOMOLOG, MITOCHONDRIAL"/>
    <property type="match status" value="1"/>
</dbReference>
<evidence type="ECO:0008006" key="3">
    <source>
        <dbReference type="Google" id="ProtNLM"/>
    </source>
</evidence>
<dbReference type="PANTHER" id="PTHR13639">
    <property type="entry name" value="CYTOCHROME C OXIDASE ASSEMBLY FACTOR 4 HOMOLOG, MITOCHONDRIAL"/>
    <property type="match status" value="1"/>
</dbReference>
<dbReference type="GO" id="GO:0033617">
    <property type="term" value="P:mitochondrial respiratory chain complex IV assembly"/>
    <property type="evidence" value="ECO:0007669"/>
    <property type="project" value="InterPro"/>
</dbReference>
<reference evidence="1 2" key="1">
    <citation type="submission" date="2019-10" db="EMBL/GenBank/DDBJ databases">
        <authorList>
            <person name="Palmer J.M."/>
        </authorList>
    </citation>
    <scope>NUCLEOTIDE SEQUENCE [LARGE SCALE GENOMIC DNA]</scope>
    <source>
        <strain evidence="1 2">TWF718</strain>
    </source>
</reference>
<sequence>MLPKDDSRDDDEWDIRIQKTGCAGENENLQMCFDKTKDWRACQRQLQEFKDCWRRYKNNETGVGTKRVS</sequence>
<accession>A0AAN8MZ49</accession>
<protein>
    <recommendedName>
        <fullName evidence="3">CHCH domain-containing protein</fullName>
    </recommendedName>
</protein>
<name>A0AAN8MZ49_9PEZI</name>
<evidence type="ECO:0000313" key="2">
    <source>
        <dbReference type="Proteomes" id="UP001313282"/>
    </source>
</evidence>
<evidence type="ECO:0000313" key="1">
    <source>
        <dbReference type="EMBL" id="KAK6347722.1"/>
    </source>
</evidence>
<proteinExistence type="predicted"/>
<dbReference type="EMBL" id="JAVHNR010000003">
    <property type="protein sequence ID" value="KAK6347722.1"/>
    <property type="molecule type" value="Genomic_DNA"/>
</dbReference>
<dbReference type="InterPro" id="IPR039870">
    <property type="entry name" value="Coa4-like"/>
</dbReference>
<keyword evidence="2" id="KW-1185">Reference proteome</keyword>
<organism evidence="1 2">
    <name type="scientific">Orbilia javanica</name>
    <dbReference type="NCBI Taxonomy" id="47235"/>
    <lineage>
        <taxon>Eukaryota</taxon>
        <taxon>Fungi</taxon>
        <taxon>Dikarya</taxon>
        <taxon>Ascomycota</taxon>
        <taxon>Pezizomycotina</taxon>
        <taxon>Orbiliomycetes</taxon>
        <taxon>Orbiliales</taxon>
        <taxon>Orbiliaceae</taxon>
        <taxon>Orbilia</taxon>
    </lineage>
</organism>